<keyword evidence="1" id="KW-0433">Leucine-rich repeat</keyword>
<keyword evidence="3" id="KW-0547">Nucleotide-binding</keyword>
<proteinExistence type="predicted"/>
<feature type="domain" description="Secretion system C-terminal sorting" evidence="5">
    <location>
        <begin position="1227"/>
        <end position="1297"/>
    </location>
</feature>
<dbReference type="Gene3D" id="2.60.40.10">
    <property type="entry name" value="Immunoglobulins"/>
    <property type="match status" value="1"/>
</dbReference>
<evidence type="ECO:0000259" key="5">
    <source>
        <dbReference type="Pfam" id="PF18962"/>
    </source>
</evidence>
<organism evidence="6 7">
    <name type="scientific">Marivirga aurantiaca</name>
    <dbReference type="NCBI Taxonomy" id="2802615"/>
    <lineage>
        <taxon>Bacteria</taxon>
        <taxon>Pseudomonadati</taxon>
        <taxon>Bacteroidota</taxon>
        <taxon>Cytophagia</taxon>
        <taxon>Cytophagales</taxon>
        <taxon>Marivirgaceae</taxon>
        <taxon>Marivirga</taxon>
    </lineage>
</organism>
<evidence type="ECO:0000256" key="2">
    <source>
        <dbReference type="ARBA" id="ARBA00022737"/>
    </source>
</evidence>
<keyword evidence="7" id="KW-1185">Reference proteome</keyword>
<dbReference type="GO" id="GO:0005524">
    <property type="term" value="F:ATP binding"/>
    <property type="evidence" value="ECO:0007669"/>
    <property type="project" value="UniProtKB-KW"/>
</dbReference>
<name>A0A934X169_9BACT</name>
<evidence type="ECO:0000256" key="3">
    <source>
        <dbReference type="ARBA" id="ARBA00022741"/>
    </source>
</evidence>
<gene>
    <name evidence="6" type="ORF">JKA74_15480</name>
</gene>
<dbReference type="NCBIfam" id="TIGR04183">
    <property type="entry name" value="Por_Secre_tail"/>
    <property type="match status" value="1"/>
</dbReference>
<dbReference type="SUPFAM" id="SSF117074">
    <property type="entry name" value="Hypothetical protein PA1324"/>
    <property type="match status" value="1"/>
</dbReference>
<dbReference type="PANTHER" id="PTHR48056:SF81">
    <property type="entry name" value="RECEPTOR PROTEIN-TYROSINE KINASE CEPR1"/>
    <property type="match status" value="1"/>
</dbReference>
<evidence type="ECO:0000256" key="4">
    <source>
        <dbReference type="ARBA" id="ARBA00022840"/>
    </source>
</evidence>
<evidence type="ECO:0000256" key="1">
    <source>
        <dbReference type="ARBA" id="ARBA00022614"/>
    </source>
</evidence>
<dbReference type="PANTHER" id="PTHR48056">
    <property type="entry name" value="LRR RECEPTOR-LIKE SERINE/THREONINE-PROTEIN KINASE-RELATED"/>
    <property type="match status" value="1"/>
</dbReference>
<dbReference type="FunFam" id="3.80.10.10:FF:000041">
    <property type="entry name" value="LRR receptor-like serine/threonine-protein kinase ERECTA"/>
    <property type="match status" value="2"/>
</dbReference>
<dbReference type="InterPro" id="IPR032675">
    <property type="entry name" value="LRR_dom_sf"/>
</dbReference>
<comment type="caution">
    <text evidence="6">The sequence shown here is derived from an EMBL/GenBank/DDBJ whole genome shotgun (WGS) entry which is preliminary data.</text>
</comment>
<dbReference type="InterPro" id="IPR050647">
    <property type="entry name" value="Plant_LRR-RLKs"/>
</dbReference>
<protein>
    <submittedName>
        <fullName evidence="6">T9SS type A sorting domain-containing protein</fullName>
    </submittedName>
</protein>
<dbReference type="InterPro" id="IPR001611">
    <property type="entry name" value="Leu-rich_rpt"/>
</dbReference>
<sequence>MKNLNYLSMRTTFFLLLFFSFHWDSNAQSLIKYEASQAGQSTVSDQPVRTITSHQYNSNRIDNEVSREKAGVLSHSSKSNLVDSLALVDLYLATNPGDSTWFNQSGWLTAPLNEWYGIGFDAAGRVNYLDLNNNNLTGTLPTSLADLSAIEQLYFYVNPNLSGDLFAILTNYPNLQRVSAHDCAFTGTILPEIFQDSLRELRLFNNQFSGSIPAEVANAPLMDQFNFSNNNLDGNIPNEITGLSRLFDLSLDQNNLNGEIPSEIGNLDSLLFLNLSGNSLIGSIPNSIGSLEKLTRLGLGENQLSGTIPTEIGQLSNLRELFLNQNQLTGEVPASLENLNALEIFILYQNKLEGSLPDILHLPALREFDVYGNGKLFVEIPDDLASLTNLRTFAIGATVANKGDFPEGFYQLVNLTRLDLGGQRFTGSLSDNVANWTSLDNIFLWQNELTGDLPEAFLNIDALRVVDISQNKIVNIPDFSATSLQQLFVVGNNLSFNSLVPNLNLPEFIFKNQNRIGEDQDIQLTLGESIDLTSEVQTEGEGSYFWVFNNDTIVVNQATLTVSNFNLSKAGSYSYVGMHPLIPDFFIRSGFINLKPEIEARSWYVDNRPGKTRDFNSLYQAIYASNANDTIYVSGSPQAYDTPGGLLLNSPRVILGPGYFLEDNPGNQFNTKPAVVADPLTINEGASGSQVYGLSFEAPIRLNNTFFTEGDTLRDVSFIGNRFLPGSNFGFVSHIDGLVFKGNYNSIFAFYSTDEPGAQSGLYAHYKNFDVSNNINIRIRPFNFQFSASQANNAMENILFSNNIIDTIANINDAVFEDNIIKAHSSDGNTFIGNVDYDESLFVNASGSLAIDNDYKLIDESLSKGPFSGDQPYVLSGLPPVPSIYDIIIGPRLSARVFAKTQDGNNINRLRYLYLRNNSGSNAFNVFGFTPTDNLDVEFLPNRSSLTPNESYEIVMVAIDASGKRSHRTYVPYTAIAASLSGKVVDINASDVTSGNVKLFAVNPFANKYDTAAVQSLNGSNSFNFENMILGDYIILADPSKSAYPDLIPTYLGNTIDWKVADTLFLQSDIENITIEVEKIPTPSSEPQPGSVSGFFEEEFEEADSSLRVLPRERVSGAGVSVRRISTSTRLGSQSLRLMEDDYELVAFATTDENGTYQLPNLPQGDYTIHFEYPGVEISETADIAFSISQGQSEQIEITAEVVDGLISVTQVVITSIAEQKPTTIKVFPNPARTYINFLIESPAKDYKLSILDVNGRTVKEIPKTNISKSVNIQDLPGGIYLLKLQDNNGNYYISKLSKQ</sequence>
<reference evidence="6" key="1">
    <citation type="submission" date="2021-01" db="EMBL/GenBank/DDBJ databases">
        <title>Marivirga aurantiaca sp. nov., isolated from intertidal surface sediments.</title>
        <authorList>
            <person name="Zhang M."/>
        </authorList>
    </citation>
    <scope>NUCLEOTIDE SEQUENCE</scope>
    <source>
        <strain evidence="6">S37H4</strain>
    </source>
</reference>
<keyword evidence="4" id="KW-0067">ATP-binding</keyword>
<dbReference type="SUPFAM" id="SSF52047">
    <property type="entry name" value="RNI-like"/>
    <property type="match status" value="1"/>
</dbReference>
<evidence type="ECO:0000313" key="6">
    <source>
        <dbReference type="EMBL" id="MBK6266446.1"/>
    </source>
</evidence>
<dbReference type="Proteomes" id="UP000611723">
    <property type="component" value="Unassembled WGS sequence"/>
</dbReference>
<dbReference type="InterPro" id="IPR013783">
    <property type="entry name" value="Ig-like_fold"/>
</dbReference>
<dbReference type="Gene3D" id="3.80.10.10">
    <property type="entry name" value="Ribonuclease Inhibitor"/>
    <property type="match status" value="2"/>
</dbReference>
<dbReference type="RefSeq" id="WP_201432129.1">
    <property type="nucleotide sequence ID" value="NZ_JAEQBW010000008.1"/>
</dbReference>
<evidence type="ECO:0000313" key="7">
    <source>
        <dbReference type="Proteomes" id="UP000611723"/>
    </source>
</evidence>
<accession>A0A934X169</accession>
<dbReference type="Pfam" id="PF00560">
    <property type="entry name" value="LRR_1"/>
    <property type="match status" value="4"/>
</dbReference>
<keyword evidence="2" id="KW-0677">Repeat</keyword>
<dbReference type="EMBL" id="JAEQBW010000008">
    <property type="protein sequence ID" value="MBK6266446.1"/>
    <property type="molecule type" value="Genomic_DNA"/>
</dbReference>
<dbReference type="Pfam" id="PF18962">
    <property type="entry name" value="Por_Secre_tail"/>
    <property type="match status" value="1"/>
</dbReference>
<dbReference type="InterPro" id="IPR026444">
    <property type="entry name" value="Secre_tail"/>
</dbReference>